<evidence type="ECO:0000256" key="1">
    <source>
        <dbReference type="SAM" id="MobiDB-lite"/>
    </source>
</evidence>
<dbReference type="RefSeq" id="WP_175602774.1">
    <property type="nucleotide sequence ID" value="NZ_JABWGO010000006.1"/>
</dbReference>
<gene>
    <name evidence="3" type="ORF">HT134_24330</name>
</gene>
<evidence type="ECO:0000313" key="3">
    <source>
        <dbReference type="EMBL" id="NUW43237.1"/>
    </source>
</evidence>
<dbReference type="Proteomes" id="UP000546126">
    <property type="component" value="Unassembled WGS sequence"/>
</dbReference>
<dbReference type="EMBL" id="JABWGO010000006">
    <property type="protein sequence ID" value="NUW43237.1"/>
    <property type="molecule type" value="Genomic_DNA"/>
</dbReference>
<feature type="transmembrane region" description="Helical" evidence="2">
    <location>
        <begin position="91"/>
        <end position="113"/>
    </location>
</feature>
<keyword evidence="2" id="KW-0812">Transmembrane</keyword>
<accession>A0A7Y6IRS9</accession>
<feature type="compositionally biased region" description="Polar residues" evidence="1">
    <location>
        <begin position="1"/>
        <end position="10"/>
    </location>
</feature>
<keyword evidence="4" id="KW-1185">Reference proteome</keyword>
<feature type="transmembrane region" description="Helical" evidence="2">
    <location>
        <begin position="60"/>
        <end position="79"/>
    </location>
</feature>
<organism evidence="3 4">
    <name type="scientific">Nonomuraea rhodomycinica</name>
    <dbReference type="NCBI Taxonomy" id="1712872"/>
    <lineage>
        <taxon>Bacteria</taxon>
        <taxon>Bacillati</taxon>
        <taxon>Actinomycetota</taxon>
        <taxon>Actinomycetes</taxon>
        <taxon>Streptosporangiales</taxon>
        <taxon>Streptosporangiaceae</taxon>
        <taxon>Nonomuraea</taxon>
    </lineage>
</organism>
<feature type="transmembrane region" description="Helical" evidence="2">
    <location>
        <begin position="133"/>
        <end position="151"/>
    </location>
</feature>
<proteinExistence type="predicted"/>
<feature type="transmembrane region" description="Helical" evidence="2">
    <location>
        <begin position="21"/>
        <end position="48"/>
    </location>
</feature>
<comment type="caution">
    <text evidence="3">The sequence shown here is derived from an EMBL/GenBank/DDBJ whole genome shotgun (WGS) entry which is preliminary data.</text>
</comment>
<evidence type="ECO:0000256" key="2">
    <source>
        <dbReference type="SAM" id="Phobius"/>
    </source>
</evidence>
<dbReference type="AlphaFoldDB" id="A0A7Y6IRS9"/>
<protein>
    <recommendedName>
        <fullName evidence="5">DUF4149 domain-containing protein</fullName>
    </recommendedName>
</protein>
<name>A0A7Y6IRS9_9ACTN</name>
<reference evidence="3 4" key="1">
    <citation type="submission" date="2020-06" db="EMBL/GenBank/DDBJ databases">
        <authorList>
            <person name="Chanama M."/>
        </authorList>
    </citation>
    <scope>NUCLEOTIDE SEQUENCE [LARGE SCALE GENOMIC DNA]</scope>
    <source>
        <strain evidence="3 4">TBRC6557</strain>
    </source>
</reference>
<sequence>MTRMPTISQRSARRTGPADQAPPAVLAAMSLWLFAVAAGAFEAVLIVTQMLSSGTAFGELLPQIAFRLGVFAAAVLLALRLREGRNWARLTLAVGLGVFGTLSLVVEPVRWLLDGGSIGDAVAAAGPMDLLFAGSRILHLLAVLGAVTLMFQPRANAFFRGRSA</sequence>
<keyword evidence="2" id="KW-1133">Transmembrane helix</keyword>
<evidence type="ECO:0008006" key="5">
    <source>
        <dbReference type="Google" id="ProtNLM"/>
    </source>
</evidence>
<evidence type="ECO:0000313" key="4">
    <source>
        <dbReference type="Proteomes" id="UP000546126"/>
    </source>
</evidence>
<keyword evidence="2" id="KW-0472">Membrane</keyword>
<feature type="region of interest" description="Disordered" evidence="1">
    <location>
        <begin position="1"/>
        <end position="20"/>
    </location>
</feature>